<keyword evidence="12 14" id="KW-0539">Nucleus</keyword>
<dbReference type="PROSITE" id="PS00518">
    <property type="entry name" value="ZF_RING_1"/>
    <property type="match status" value="1"/>
</dbReference>
<comment type="subcellular location">
    <subcellularLocation>
        <location evidence="2 14">Nucleus</location>
    </subcellularLocation>
</comment>
<keyword evidence="19" id="KW-1185">Reference proteome</keyword>
<evidence type="ECO:0000256" key="6">
    <source>
        <dbReference type="ARBA" id="ARBA00022723"/>
    </source>
</evidence>
<dbReference type="UniPathway" id="UPA00143"/>
<organism evidence="18 19">
    <name type="scientific">Saprolegnia parasitica (strain CBS 223.65)</name>
    <dbReference type="NCBI Taxonomy" id="695850"/>
    <lineage>
        <taxon>Eukaryota</taxon>
        <taxon>Sar</taxon>
        <taxon>Stramenopiles</taxon>
        <taxon>Oomycota</taxon>
        <taxon>Saprolegniomycetes</taxon>
        <taxon>Saprolegniales</taxon>
        <taxon>Saprolegniaceae</taxon>
        <taxon>Saprolegnia</taxon>
    </lineage>
</organism>
<dbReference type="GO" id="GO:0061630">
    <property type="term" value="F:ubiquitin protein ligase activity"/>
    <property type="evidence" value="ECO:0007669"/>
    <property type="project" value="UniProtKB-EC"/>
</dbReference>
<protein>
    <recommendedName>
        <fullName evidence="14">E3 ubiquitin protein ligase</fullName>
        <ecNumber evidence="14">2.3.2.27</ecNumber>
    </recommendedName>
</protein>
<dbReference type="RefSeq" id="XP_012201382.1">
    <property type="nucleotide sequence ID" value="XM_012345992.1"/>
</dbReference>
<evidence type="ECO:0000256" key="11">
    <source>
        <dbReference type="ARBA" id="ARBA00023054"/>
    </source>
</evidence>
<dbReference type="EC" id="2.3.2.27" evidence="14"/>
<dbReference type="InterPro" id="IPR013956">
    <property type="entry name" value="E3_ubiquit_lig_Bre1"/>
</dbReference>
<dbReference type="PANTHER" id="PTHR23163:SF0">
    <property type="entry name" value="E3 UBIQUITIN-PROTEIN LIGASE BRE1"/>
    <property type="match status" value="1"/>
</dbReference>
<keyword evidence="5 14" id="KW-0808">Transferase</keyword>
<evidence type="ECO:0000256" key="7">
    <source>
        <dbReference type="ARBA" id="ARBA00022771"/>
    </source>
</evidence>
<dbReference type="VEuPathDB" id="FungiDB:SPRG_07200"/>
<dbReference type="OMA" id="CEINEWY"/>
<dbReference type="PANTHER" id="PTHR23163">
    <property type="entry name" value="RING FINGER PROTEIN-RELATED"/>
    <property type="match status" value="1"/>
</dbReference>
<dbReference type="GO" id="GO:0008270">
    <property type="term" value="F:zinc ion binding"/>
    <property type="evidence" value="ECO:0007669"/>
    <property type="project" value="UniProtKB-KW"/>
</dbReference>
<evidence type="ECO:0000256" key="13">
    <source>
        <dbReference type="PROSITE-ProRule" id="PRU00175"/>
    </source>
</evidence>
<keyword evidence="8 14" id="KW-0833">Ubl conjugation pathway</keyword>
<dbReference type="Pfam" id="PF13923">
    <property type="entry name" value="zf-C3HC4_2"/>
    <property type="match status" value="1"/>
</dbReference>
<feature type="compositionally biased region" description="Basic and acidic residues" evidence="16">
    <location>
        <begin position="24"/>
        <end position="33"/>
    </location>
</feature>
<evidence type="ECO:0000256" key="5">
    <source>
        <dbReference type="ARBA" id="ARBA00022679"/>
    </source>
</evidence>
<dbReference type="AlphaFoldDB" id="A0A067CN04"/>
<evidence type="ECO:0000256" key="12">
    <source>
        <dbReference type="ARBA" id="ARBA00023242"/>
    </source>
</evidence>
<dbReference type="CDD" id="cd16499">
    <property type="entry name" value="RING-HC_Bre1-like"/>
    <property type="match status" value="1"/>
</dbReference>
<dbReference type="EMBL" id="KK583214">
    <property type="protein sequence ID" value="KDO27926.1"/>
    <property type="molecule type" value="Genomic_DNA"/>
</dbReference>
<keyword evidence="10 14" id="KW-0156">Chromatin regulator</keyword>
<keyword evidence="9 14" id="KW-0862">Zinc</keyword>
<gene>
    <name evidence="18" type="ORF">SPRG_07200</name>
</gene>
<keyword evidence="11 14" id="KW-0175">Coiled coil</keyword>
<dbReference type="SMART" id="SM00184">
    <property type="entry name" value="RING"/>
    <property type="match status" value="1"/>
</dbReference>
<dbReference type="InterPro" id="IPR001841">
    <property type="entry name" value="Znf_RING"/>
</dbReference>
<evidence type="ECO:0000256" key="14">
    <source>
        <dbReference type="RuleBase" id="RU365038"/>
    </source>
</evidence>
<dbReference type="PROSITE" id="PS50089">
    <property type="entry name" value="ZF_RING_2"/>
    <property type="match status" value="1"/>
</dbReference>
<dbReference type="STRING" id="695850.A0A067CN04"/>
<proteinExistence type="inferred from homology"/>
<dbReference type="InterPro" id="IPR017907">
    <property type="entry name" value="Znf_RING_CS"/>
</dbReference>
<dbReference type="GeneID" id="24129496"/>
<dbReference type="GO" id="GO:0006325">
    <property type="term" value="P:chromatin organization"/>
    <property type="evidence" value="ECO:0007669"/>
    <property type="project" value="UniProtKB-KW"/>
</dbReference>
<evidence type="ECO:0000256" key="2">
    <source>
        <dbReference type="ARBA" id="ARBA00004123"/>
    </source>
</evidence>
<comment type="pathway">
    <text evidence="3 14">Protein modification; protein ubiquitination.</text>
</comment>
<reference evidence="18 19" key="1">
    <citation type="journal article" date="2013" name="PLoS Genet.">
        <title>Distinctive expansion of potential virulence genes in the genome of the oomycete fish pathogen Saprolegnia parasitica.</title>
        <authorList>
            <person name="Jiang R.H."/>
            <person name="de Bruijn I."/>
            <person name="Haas B.J."/>
            <person name="Belmonte R."/>
            <person name="Lobach L."/>
            <person name="Christie J."/>
            <person name="van den Ackerveken G."/>
            <person name="Bottin A."/>
            <person name="Bulone V."/>
            <person name="Diaz-Moreno S.M."/>
            <person name="Dumas B."/>
            <person name="Fan L."/>
            <person name="Gaulin E."/>
            <person name="Govers F."/>
            <person name="Grenville-Briggs L.J."/>
            <person name="Horner N.R."/>
            <person name="Levin J.Z."/>
            <person name="Mammella M."/>
            <person name="Meijer H.J."/>
            <person name="Morris P."/>
            <person name="Nusbaum C."/>
            <person name="Oome S."/>
            <person name="Phillips A.J."/>
            <person name="van Rooyen D."/>
            <person name="Rzeszutek E."/>
            <person name="Saraiva M."/>
            <person name="Secombes C.J."/>
            <person name="Seidl M.F."/>
            <person name="Snel B."/>
            <person name="Stassen J.H."/>
            <person name="Sykes S."/>
            <person name="Tripathy S."/>
            <person name="van den Berg H."/>
            <person name="Vega-Arreguin J.C."/>
            <person name="Wawra S."/>
            <person name="Young S.K."/>
            <person name="Zeng Q."/>
            <person name="Dieguez-Uribeondo J."/>
            <person name="Russ C."/>
            <person name="Tyler B.M."/>
            <person name="van West P."/>
        </authorList>
    </citation>
    <scope>NUCLEOTIDE SEQUENCE [LARGE SCALE GENOMIC DNA]</scope>
    <source>
        <strain evidence="18 19">CBS 223.65</strain>
    </source>
</reference>
<dbReference type="SUPFAM" id="SSF57850">
    <property type="entry name" value="RING/U-box"/>
    <property type="match status" value="1"/>
</dbReference>
<evidence type="ECO:0000256" key="15">
    <source>
        <dbReference type="SAM" id="Coils"/>
    </source>
</evidence>
<evidence type="ECO:0000256" key="3">
    <source>
        <dbReference type="ARBA" id="ARBA00004906"/>
    </source>
</evidence>
<accession>A0A067CN04</accession>
<feature type="coiled-coil region" evidence="15">
    <location>
        <begin position="196"/>
        <end position="237"/>
    </location>
</feature>
<dbReference type="GO" id="GO:0016567">
    <property type="term" value="P:protein ubiquitination"/>
    <property type="evidence" value="ECO:0007669"/>
    <property type="project" value="UniProtKB-UniRule"/>
</dbReference>
<keyword evidence="6 14" id="KW-0479">Metal-binding</keyword>
<dbReference type="Gene3D" id="3.30.40.10">
    <property type="entry name" value="Zinc/RING finger domain, C3HC4 (zinc finger)"/>
    <property type="match status" value="1"/>
</dbReference>
<evidence type="ECO:0000256" key="16">
    <source>
        <dbReference type="SAM" id="MobiDB-lite"/>
    </source>
</evidence>
<evidence type="ECO:0000256" key="8">
    <source>
        <dbReference type="ARBA" id="ARBA00022786"/>
    </source>
</evidence>
<keyword evidence="7 13" id="KW-0863">Zinc-finger</keyword>
<evidence type="ECO:0000256" key="9">
    <source>
        <dbReference type="ARBA" id="ARBA00022833"/>
    </source>
</evidence>
<comment type="similarity">
    <text evidence="4 14">Belongs to the BRE1 family.</text>
</comment>
<evidence type="ECO:0000259" key="17">
    <source>
        <dbReference type="PROSITE" id="PS50089"/>
    </source>
</evidence>
<feature type="domain" description="RING-type" evidence="17">
    <location>
        <begin position="661"/>
        <end position="700"/>
    </location>
</feature>
<feature type="region of interest" description="Disordered" evidence="16">
    <location>
        <begin position="1"/>
        <end position="46"/>
    </location>
</feature>
<dbReference type="GO" id="GO:0005634">
    <property type="term" value="C:nucleus"/>
    <property type="evidence" value="ECO:0007669"/>
    <property type="project" value="UniProtKB-SubCell"/>
</dbReference>
<comment type="catalytic activity">
    <reaction evidence="1 14">
        <text>S-ubiquitinyl-[E2 ubiquitin-conjugating enzyme]-L-cysteine + [acceptor protein]-L-lysine = [E2 ubiquitin-conjugating enzyme]-L-cysteine + N(6)-ubiquitinyl-[acceptor protein]-L-lysine.</text>
        <dbReference type="EC" id="2.3.2.27"/>
    </reaction>
</comment>
<evidence type="ECO:0000313" key="19">
    <source>
        <dbReference type="Proteomes" id="UP000030745"/>
    </source>
</evidence>
<dbReference type="GO" id="GO:0033503">
    <property type="term" value="C:HULC complex"/>
    <property type="evidence" value="ECO:0007669"/>
    <property type="project" value="TreeGrafter"/>
</dbReference>
<sequence length="714" mass="80488">MDHRRKREGDADEPPQVSGKRTKRQEVDEGGSKEEEEGDPIETDKQLRARNTALREVLGEKNRRIQFLETKCSELFAHRHVVDARTRTVLSHWSSLLSTLHTLLPDASHDAQAAIEAIGTIEVKLPEDLYCEINEWYQSGTQPLTPEAATDTTVNSHLRDECEYLKGFVSRLLTETSASSSKVNETEALARAIDAKTKAESLAASYKDQLAAYKQQLREVKCDLERKELERHQACRELDCIKNGSPKARVSQQASELKLEADLRRAMATEASTKSSMSALKTLHDEQLARAVNELAHVKDEYMRFKLKCKDMDAHIHEKWKKKLVKYQGDALKTKAKLDEAMLKNAELKAKITTFASYKDQMVEYKTLLSSYERQVASLQAQLKGSEKYRQCVIEVQEAATSSTMRRLEGQLANLQASYDALQADLASGDRTAMIARDQATRKALAETETKLATAEVARDAIARELELLKDVNHDAELNAIVLEVDAVNREADAMRDQMKKTLQKLSEKETTITKLHQAVAKLEQANAFSFDELAGVRLQVAALQGLQKQQKTLEHGFADVIKTKEEELQGLHAHVNRVLALKDDAEKDKMRALRELEFTKHMAAQPKAEKVTPCEKCETKASAPLVKAAEVAIFRFRADAAPLSELERFELGDLRKKLKCSVCQDALKDVIISKCSHMFCKDCMDANLKARNRKCPTCKKMFGQDDLKSVWWS</sequence>
<evidence type="ECO:0000256" key="1">
    <source>
        <dbReference type="ARBA" id="ARBA00000900"/>
    </source>
</evidence>
<evidence type="ECO:0000313" key="18">
    <source>
        <dbReference type="EMBL" id="KDO27926.1"/>
    </source>
</evidence>
<feature type="coiled-coil region" evidence="15">
    <location>
        <begin position="331"/>
        <end position="526"/>
    </location>
</feature>
<dbReference type="InterPro" id="IPR013083">
    <property type="entry name" value="Znf_RING/FYVE/PHD"/>
</dbReference>
<dbReference type="OrthoDB" id="10266039at2759"/>
<dbReference type="KEGG" id="spar:SPRG_07200"/>
<evidence type="ECO:0000256" key="4">
    <source>
        <dbReference type="ARBA" id="ARBA00005555"/>
    </source>
</evidence>
<evidence type="ECO:0000256" key="10">
    <source>
        <dbReference type="ARBA" id="ARBA00022853"/>
    </source>
</evidence>
<name>A0A067CN04_SAPPC</name>
<dbReference type="Proteomes" id="UP000030745">
    <property type="component" value="Unassembled WGS sequence"/>
</dbReference>